<dbReference type="AlphaFoldDB" id="A0AAD9RIW7"/>
<feature type="transmembrane region" description="Helical" evidence="4">
    <location>
        <begin position="151"/>
        <end position="173"/>
    </location>
</feature>
<evidence type="ECO:0000313" key="7">
    <source>
        <dbReference type="EMBL" id="KAK2580604.1"/>
    </source>
</evidence>
<dbReference type="InterPro" id="IPR051487">
    <property type="entry name" value="Ser/Thr_Proteases_Immune/Dev"/>
</dbReference>
<dbReference type="GO" id="GO:0004252">
    <property type="term" value="F:serine-type endopeptidase activity"/>
    <property type="evidence" value="ECO:0007669"/>
    <property type="project" value="InterPro"/>
</dbReference>
<feature type="domain" description="CS" evidence="6">
    <location>
        <begin position="4"/>
        <end position="94"/>
    </location>
</feature>
<dbReference type="SUPFAM" id="SSF50494">
    <property type="entry name" value="Trypsin-like serine proteases"/>
    <property type="match status" value="1"/>
</dbReference>
<keyword evidence="1" id="KW-1015">Disulfide bond</keyword>
<comment type="similarity">
    <text evidence="3">Belongs to the p23/wos2 family.</text>
</comment>
<dbReference type="InterPro" id="IPR043504">
    <property type="entry name" value="Peptidase_S1_PA_chymotrypsin"/>
</dbReference>
<reference evidence="7" key="1">
    <citation type="submission" date="2021-08" db="EMBL/GenBank/DDBJ databases">
        <authorList>
            <person name="Misof B."/>
            <person name="Oliver O."/>
            <person name="Podsiadlowski L."/>
            <person name="Donath A."/>
            <person name="Peters R."/>
            <person name="Mayer C."/>
            <person name="Rust J."/>
            <person name="Gunkel S."/>
            <person name="Lesny P."/>
            <person name="Martin S."/>
            <person name="Oeyen J.P."/>
            <person name="Petersen M."/>
            <person name="Panagiotis P."/>
            <person name="Wilbrandt J."/>
            <person name="Tanja T."/>
        </authorList>
    </citation>
    <scope>NUCLEOTIDE SEQUENCE</scope>
    <source>
        <strain evidence="7">GBR_01_08_01A</strain>
        <tissue evidence="7">Thorax + abdomen</tissue>
    </source>
</reference>
<name>A0AAD9RIW7_9HYME</name>
<dbReference type="Gene3D" id="2.60.40.790">
    <property type="match status" value="1"/>
</dbReference>
<proteinExistence type="inferred from homology"/>
<dbReference type="SMART" id="SM00020">
    <property type="entry name" value="Tryp_SPc"/>
    <property type="match status" value="1"/>
</dbReference>
<dbReference type="EMBL" id="JAIFRP010000050">
    <property type="protein sequence ID" value="KAK2580604.1"/>
    <property type="molecule type" value="Genomic_DNA"/>
</dbReference>
<dbReference type="GO" id="GO:0006508">
    <property type="term" value="P:proteolysis"/>
    <property type="evidence" value="ECO:0007669"/>
    <property type="project" value="InterPro"/>
</dbReference>
<accession>A0AAD9RIW7</accession>
<organism evidence="7 8">
    <name type="scientific">Odynerus spinipes</name>
    <dbReference type="NCBI Taxonomy" id="1348599"/>
    <lineage>
        <taxon>Eukaryota</taxon>
        <taxon>Metazoa</taxon>
        <taxon>Ecdysozoa</taxon>
        <taxon>Arthropoda</taxon>
        <taxon>Hexapoda</taxon>
        <taxon>Insecta</taxon>
        <taxon>Pterygota</taxon>
        <taxon>Neoptera</taxon>
        <taxon>Endopterygota</taxon>
        <taxon>Hymenoptera</taxon>
        <taxon>Apocrita</taxon>
        <taxon>Aculeata</taxon>
        <taxon>Vespoidea</taxon>
        <taxon>Vespidae</taxon>
        <taxon>Eumeninae</taxon>
        <taxon>Odynerus</taxon>
    </lineage>
</organism>
<gene>
    <name evidence="7" type="ORF">KPH14_007722</name>
</gene>
<dbReference type="InterPro" id="IPR008978">
    <property type="entry name" value="HSP20-like_chaperone"/>
</dbReference>
<dbReference type="Proteomes" id="UP001258017">
    <property type="component" value="Unassembled WGS sequence"/>
</dbReference>
<dbReference type="CDD" id="cd06465">
    <property type="entry name" value="p23_hB-ind1_like"/>
    <property type="match status" value="1"/>
</dbReference>
<dbReference type="FunFam" id="2.60.40.790:FF:000013">
    <property type="entry name" value="Very-long-chain (3R)-3-hydroxyacyl-CoA dehydratase"/>
    <property type="match status" value="1"/>
</dbReference>
<dbReference type="InterPro" id="IPR007052">
    <property type="entry name" value="CS_dom"/>
</dbReference>
<evidence type="ECO:0000256" key="4">
    <source>
        <dbReference type="SAM" id="Phobius"/>
    </source>
</evidence>
<evidence type="ECO:0000259" key="5">
    <source>
        <dbReference type="PROSITE" id="PS50240"/>
    </source>
</evidence>
<keyword evidence="4" id="KW-0472">Membrane</keyword>
<dbReference type="SUPFAM" id="SSF49764">
    <property type="entry name" value="HSP20-like chaperones"/>
    <property type="match status" value="1"/>
</dbReference>
<sequence length="539" mass="59128">MTETYNPFVYWAQTENQITLKVDLANVKDVNINVQEKKLQVSAYGQGARGSNNYGFSIDFHECINSDESNYKVIDRQIDFTLRKKRFGWWPRLTSQPQKPPWLKIDFDKWKSEDMDDNECEKRDVCTDYPDMYDKLHKEELGYRKEDFKKVYLIIYNLCQFVGFLYVLVVMGVKYSRDGTASMKNTYAAVGNPMKFIQLLQFLEIMHPLFGYTKDVIAQTNTIIFGGSTTTTAAPTTAASSGCRCVPAGTCNTGTAGIDIRIVNVGANCSAGTVYCCTSGNIVDTRCGIRKIPLTAQPEGIASFGEYPWQAALLTSSNSYIGSGALINANHVLTVAHKVTPYLNGGLKVRLGEWDGQSTSEPYPYQEYGIQRIFVHPSFNSQNLQNDVAVIRLSGPVPIANSPAINTICFASSLPSAQTRCWVTGWGKNAFDTGSYQSILKEVDVPVIGQDACETALRGTRLGQAFQLDRTSFMCAGGETGKDACTGDGGAPLVCQSGSQWQIVGMVAWGIGCAMGGIPGVRILIVSTCLGTNRLSSLR</sequence>
<dbReference type="InterPro" id="IPR009003">
    <property type="entry name" value="Peptidase_S1_PA"/>
</dbReference>
<dbReference type="Pfam" id="PF00089">
    <property type="entry name" value="Trypsin"/>
    <property type="match status" value="1"/>
</dbReference>
<evidence type="ECO:0000256" key="1">
    <source>
        <dbReference type="ARBA" id="ARBA00023157"/>
    </source>
</evidence>
<feature type="domain" description="Peptidase S1" evidence="5">
    <location>
        <begin position="282"/>
        <end position="539"/>
    </location>
</feature>
<keyword evidence="8" id="KW-1185">Reference proteome</keyword>
<comment type="similarity">
    <text evidence="2">Belongs to the peptidase S1 family. CLIP subfamily.</text>
</comment>
<evidence type="ECO:0000256" key="3">
    <source>
        <dbReference type="ARBA" id="ARBA00025733"/>
    </source>
</evidence>
<dbReference type="PANTHER" id="PTHR24256">
    <property type="entry name" value="TRYPTASE-RELATED"/>
    <property type="match status" value="1"/>
</dbReference>
<dbReference type="PROSITE" id="PS51203">
    <property type="entry name" value="CS"/>
    <property type="match status" value="1"/>
</dbReference>
<keyword evidence="4" id="KW-1133">Transmembrane helix</keyword>
<evidence type="ECO:0000256" key="2">
    <source>
        <dbReference type="ARBA" id="ARBA00024195"/>
    </source>
</evidence>
<dbReference type="PROSITE" id="PS50240">
    <property type="entry name" value="TRYPSIN_DOM"/>
    <property type="match status" value="1"/>
</dbReference>
<dbReference type="Pfam" id="PF04969">
    <property type="entry name" value="CS"/>
    <property type="match status" value="1"/>
</dbReference>
<reference evidence="7" key="2">
    <citation type="journal article" date="2023" name="Commun. Biol.">
        <title>Intrasexual cuticular hydrocarbon dimorphism in a wasp sheds light on hydrocarbon biosynthesis genes in Hymenoptera.</title>
        <authorList>
            <person name="Moris V.C."/>
            <person name="Podsiadlowski L."/>
            <person name="Martin S."/>
            <person name="Oeyen J.P."/>
            <person name="Donath A."/>
            <person name="Petersen M."/>
            <person name="Wilbrandt J."/>
            <person name="Misof B."/>
            <person name="Liedtke D."/>
            <person name="Thamm M."/>
            <person name="Scheiner R."/>
            <person name="Schmitt T."/>
            <person name="Niehuis O."/>
        </authorList>
    </citation>
    <scope>NUCLEOTIDE SEQUENCE</scope>
    <source>
        <strain evidence="7">GBR_01_08_01A</strain>
    </source>
</reference>
<dbReference type="Gene3D" id="2.40.10.10">
    <property type="entry name" value="Trypsin-like serine proteases"/>
    <property type="match status" value="1"/>
</dbReference>
<dbReference type="InterPro" id="IPR001314">
    <property type="entry name" value="Peptidase_S1A"/>
</dbReference>
<dbReference type="PRINTS" id="PR00722">
    <property type="entry name" value="CHYMOTRYPSIN"/>
</dbReference>
<keyword evidence="4" id="KW-0812">Transmembrane</keyword>
<comment type="caution">
    <text evidence="7">The sequence shown here is derived from an EMBL/GenBank/DDBJ whole genome shotgun (WGS) entry which is preliminary data.</text>
</comment>
<dbReference type="CDD" id="cd00190">
    <property type="entry name" value="Tryp_SPc"/>
    <property type="match status" value="1"/>
</dbReference>
<protein>
    <submittedName>
        <fullName evidence="7">Uncharacterized protein</fullName>
    </submittedName>
</protein>
<evidence type="ECO:0000259" key="6">
    <source>
        <dbReference type="PROSITE" id="PS51203"/>
    </source>
</evidence>
<dbReference type="FunFam" id="2.40.10.10:FF:000002">
    <property type="entry name" value="Transmembrane protease serine"/>
    <property type="match status" value="1"/>
</dbReference>
<dbReference type="InterPro" id="IPR001254">
    <property type="entry name" value="Trypsin_dom"/>
</dbReference>
<evidence type="ECO:0000313" key="8">
    <source>
        <dbReference type="Proteomes" id="UP001258017"/>
    </source>
</evidence>